<reference evidence="1 2" key="1">
    <citation type="journal article" date="2023" name="Sci. Data">
        <title>Genome assembly of the Korean intertidal mud-creeper Batillaria attramentaria.</title>
        <authorList>
            <person name="Patra A.K."/>
            <person name="Ho P.T."/>
            <person name="Jun S."/>
            <person name="Lee S.J."/>
            <person name="Kim Y."/>
            <person name="Won Y.J."/>
        </authorList>
    </citation>
    <scope>NUCLEOTIDE SEQUENCE [LARGE SCALE GENOMIC DNA]</scope>
    <source>
        <strain evidence="1">Wonlab-2016</strain>
    </source>
</reference>
<comment type="caution">
    <text evidence="1">The sequence shown here is derived from an EMBL/GenBank/DDBJ whole genome shotgun (WGS) entry which is preliminary data.</text>
</comment>
<protein>
    <submittedName>
        <fullName evidence="1">Uncharacterized protein</fullName>
    </submittedName>
</protein>
<name>A0ABD0K550_9CAEN</name>
<gene>
    <name evidence="1" type="ORF">BaRGS_00026845</name>
</gene>
<evidence type="ECO:0000313" key="2">
    <source>
        <dbReference type="Proteomes" id="UP001519460"/>
    </source>
</evidence>
<sequence>WPIIRGRERERRGGIDSNMAAHTETPLSLSGHLLIFSLFFITAVPYSYCQAQVPPGPPHDVTVISCGGMRADIEWKCQGAASSVWPLQPCGLSKSTATRMI</sequence>
<keyword evidence="2" id="KW-1185">Reference proteome</keyword>
<organism evidence="1 2">
    <name type="scientific">Batillaria attramentaria</name>
    <dbReference type="NCBI Taxonomy" id="370345"/>
    <lineage>
        <taxon>Eukaryota</taxon>
        <taxon>Metazoa</taxon>
        <taxon>Spiralia</taxon>
        <taxon>Lophotrochozoa</taxon>
        <taxon>Mollusca</taxon>
        <taxon>Gastropoda</taxon>
        <taxon>Caenogastropoda</taxon>
        <taxon>Sorbeoconcha</taxon>
        <taxon>Cerithioidea</taxon>
        <taxon>Batillariidae</taxon>
        <taxon>Batillaria</taxon>
    </lineage>
</organism>
<dbReference type="EMBL" id="JACVVK020000254">
    <property type="protein sequence ID" value="KAK7481937.1"/>
    <property type="molecule type" value="Genomic_DNA"/>
</dbReference>
<dbReference type="Proteomes" id="UP001519460">
    <property type="component" value="Unassembled WGS sequence"/>
</dbReference>
<evidence type="ECO:0000313" key="1">
    <source>
        <dbReference type="EMBL" id="KAK7481937.1"/>
    </source>
</evidence>
<accession>A0ABD0K550</accession>
<feature type="non-terminal residue" evidence="1">
    <location>
        <position position="1"/>
    </location>
</feature>
<proteinExistence type="predicted"/>
<dbReference type="AlphaFoldDB" id="A0ABD0K550"/>